<dbReference type="SUPFAM" id="SSF75005">
    <property type="entry name" value="Arabinanase/levansucrase/invertase"/>
    <property type="match status" value="2"/>
</dbReference>
<evidence type="ECO:0008006" key="6">
    <source>
        <dbReference type="Google" id="ProtNLM"/>
    </source>
</evidence>
<dbReference type="InterPro" id="IPR023296">
    <property type="entry name" value="Glyco_hydro_beta-prop_sf"/>
</dbReference>
<dbReference type="Gene3D" id="2.115.10.20">
    <property type="entry name" value="Glycosyl hydrolase domain, family 43"/>
    <property type="match status" value="2"/>
</dbReference>
<proteinExistence type="inferred from homology"/>
<evidence type="ECO:0000313" key="5">
    <source>
        <dbReference type="Proteomes" id="UP000176187"/>
    </source>
</evidence>
<sequence length="645" mass="73162">MFVVKRSPHNPILIPEKNHYWEAYASFNMSVIKKGTTFYGVYRAISATDRLRTLQQISTIGIGKSKDGTHFEERVPFITPMEEWEKYGCEDPRITYFEGNYYIFYTALSKYPFEASGIKVAVAISKDLKKVKERHLVTPFNAKAMALFSERILGKITVIVAVNTDMPPVKIAIAQVDKMEELWNPAFWEKWHAKIDEYTIDLKRFPYDHVEVGAPPIKTPHGWLMIYSHIQNYFPAPGNLDRIFGVEAVILDFDNPLKILGRTKGPLLAPREPYELSGYVPNVIFPSGAILKKDTLFIYYGASDTTACVTHVNLTDLTGTMLPETSSRWHFKRASNNPVIQPNKTHPWEAKATFNPAAIRIKNTTHILYRAFSEDNTSSIGYASSKDGVKIDERLSEPVYTPRENFEIKKVAGGNSGCEDPRLTKIGSIIYMCYTAFTGISPWRVAITSITEKNFLQKNWKWEKPILITPEGFEDKDTCIFPEKTQGKYFILHRVGEEICGDYFKSLNFSKETVRKCIRIIGPRTNSWDSSKVGITAPPIKTKNGWLLLYHGVSKSHNTYRIGAVLLDLKDPALVLARTTDPIFEPEESYEKIGVVNNVVFPCGITLQNGLLYIYYGAADTVVGVATMELDIILKALTRNIKKRK</sequence>
<evidence type="ECO:0000256" key="3">
    <source>
        <dbReference type="ARBA" id="ARBA00024356"/>
    </source>
</evidence>
<dbReference type="Pfam" id="PF04041">
    <property type="entry name" value="Glyco_hydro_130"/>
    <property type="match status" value="2"/>
</dbReference>
<dbReference type="PANTHER" id="PTHR34106:SF5">
    <property type="entry name" value="GLYCOSIDASE"/>
    <property type="match status" value="1"/>
</dbReference>
<evidence type="ECO:0000313" key="4">
    <source>
        <dbReference type="EMBL" id="OGI86507.1"/>
    </source>
</evidence>
<name>A0A1F6WX92_9BACT</name>
<comment type="caution">
    <text evidence="4">The sequence shown here is derived from an EMBL/GenBank/DDBJ whole genome shotgun (WGS) entry which is preliminary data.</text>
</comment>
<dbReference type="CDD" id="cd18611">
    <property type="entry name" value="GH130"/>
    <property type="match status" value="1"/>
</dbReference>
<keyword evidence="2" id="KW-0808">Transferase</keyword>
<dbReference type="Proteomes" id="UP000176187">
    <property type="component" value="Unassembled WGS sequence"/>
</dbReference>
<evidence type="ECO:0000256" key="1">
    <source>
        <dbReference type="ARBA" id="ARBA00022676"/>
    </source>
</evidence>
<dbReference type="GO" id="GO:0016757">
    <property type="term" value="F:glycosyltransferase activity"/>
    <property type="evidence" value="ECO:0007669"/>
    <property type="project" value="UniProtKB-KW"/>
</dbReference>
<evidence type="ECO:0000256" key="2">
    <source>
        <dbReference type="ARBA" id="ARBA00022679"/>
    </source>
</evidence>
<dbReference type="EMBL" id="MFUY01000004">
    <property type="protein sequence ID" value="OGI86507.1"/>
    <property type="molecule type" value="Genomic_DNA"/>
</dbReference>
<protein>
    <recommendedName>
        <fullName evidence="6">Glycosidase</fullName>
    </recommendedName>
</protein>
<reference evidence="4 5" key="1">
    <citation type="journal article" date="2016" name="Nat. Commun.">
        <title>Thousands of microbial genomes shed light on interconnected biogeochemical processes in an aquifer system.</title>
        <authorList>
            <person name="Anantharaman K."/>
            <person name="Brown C.T."/>
            <person name="Hug L.A."/>
            <person name="Sharon I."/>
            <person name="Castelle C.J."/>
            <person name="Probst A.J."/>
            <person name="Thomas B.C."/>
            <person name="Singh A."/>
            <person name="Wilkins M.J."/>
            <person name="Karaoz U."/>
            <person name="Brodie E.L."/>
            <person name="Williams K.H."/>
            <person name="Hubbard S.S."/>
            <person name="Banfield J.F."/>
        </authorList>
    </citation>
    <scope>NUCLEOTIDE SEQUENCE [LARGE SCALE GENOMIC DNA]</scope>
</reference>
<gene>
    <name evidence="4" type="ORF">A3A05_00050</name>
</gene>
<comment type="similarity">
    <text evidence="3">Belongs to the glycosyl hydrolase 130 family.</text>
</comment>
<dbReference type="InterPro" id="IPR007184">
    <property type="entry name" value="Mannoside_phosphorylase"/>
</dbReference>
<dbReference type="CDD" id="cd18614">
    <property type="entry name" value="GH130"/>
    <property type="match status" value="1"/>
</dbReference>
<dbReference type="PANTHER" id="PTHR34106">
    <property type="entry name" value="GLYCOSIDASE"/>
    <property type="match status" value="1"/>
</dbReference>
<dbReference type="AlphaFoldDB" id="A0A1F6WX92"/>
<dbReference type="STRING" id="1801774.A3A05_00050"/>
<organism evidence="4 5">
    <name type="scientific">Candidatus Nomurabacteria bacterium RIFCSPLOWO2_01_FULL_41_12</name>
    <dbReference type="NCBI Taxonomy" id="1801774"/>
    <lineage>
        <taxon>Bacteria</taxon>
        <taxon>Candidatus Nomuraibacteriota</taxon>
    </lineage>
</organism>
<keyword evidence="1" id="KW-0328">Glycosyltransferase</keyword>
<accession>A0A1F6WX92</accession>